<evidence type="ECO:0000256" key="7">
    <source>
        <dbReference type="ARBA" id="ARBA00022475"/>
    </source>
</evidence>
<dbReference type="InterPro" id="IPR034300">
    <property type="entry name" value="PNTB-like"/>
</dbReference>
<evidence type="ECO:0000256" key="14">
    <source>
        <dbReference type="ARBA" id="ARBA00023136"/>
    </source>
</evidence>
<evidence type="ECO:0000256" key="13">
    <source>
        <dbReference type="ARBA" id="ARBA00023027"/>
    </source>
</evidence>
<feature type="transmembrane region" description="Helical" evidence="17">
    <location>
        <begin position="154"/>
        <end position="172"/>
    </location>
</feature>
<feature type="transmembrane region" description="Helical" evidence="17">
    <location>
        <begin position="112"/>
        <end position="134"/>
    </location>
</feature>
<organism evidence="19 20">
    <name type="scientific">Pseudohalioglobus lutimaris</name>
    <dbReference type="NCBI Taxonomy" id="1737061"/>
    <lineage>
        <taxon>Bacteria</taxon>
        <taxon>Pseudomonadati</taxon>
        <taxon>Pseudomonadota</taxon>
        <taxon>Gammaproteobacteria</taxon>
        <taxon>Cellvibrionales</taxon>
        <taxon>Halieaceae</taxon>
        <taxon>Pseudohalioglobus</taxon>
    </lineage>
</organism>
<reference evidence="19 20" key="1">
    <citation type="submission" date="2018-01" db="EMBL/GenBank/DDBJ databases">
        <title>The draft genome sequence of Halioglobus lutimaris HF004.</title>
        <authorList>
            <person name="Du Z.-J."/>
            <person name="Shi M.-J."/>
        </authorList>
    </citation>
    <scope>NUCLEOTIDE SEQUENCE [LARGE SCALE GENOMIC DNA]</scope>
    <source>
        <strain evidence="19 20">HF004</strain>
    </source>
</reference>
<feature type="transmembrane region" description="Helical" evidence="17">
    <location>
        <begin position="55"/>
        <end position="74"/>
    </location>
</feature>
<keyword evidence="10 16" id="KW-0521">NADP</keyword>
<feature type="transmembrane region" description="Helical" evidence="17">
    <location>
        <begin position="205"/>
        <end position="223"/>
    </location>
</feature>
<dbReference type="EC" id="7.1.1.1" evidence="5 16"/>
<comment type="subunit">
    <text evidence="4">Heterodimer of an alpha and a beta chain.</text>
</comment>
<dbReference type="SUPFAM" id="SSF52467">
    <property type="entry name" value="DHS-like NAD/FAD-binding domain"/>
    <property type="match status" value="1"/>
</dbReference>
<feature type="transmembrane region" description="Helical" evidence="17">
    <location>
        <begin position="229"/>
        <end position="249"/>
    </location>
</feature>
<keyword evidence="11 16" id="KW-1278">Translocase</keyword>
<feature type="transmembrane region" description="Helical" evidence="17">
    <location>
        <begin position="31"/>
        <end position="49"/>
    </location>
</feature>
<dbReference type="GO" id="GO:0050661">
    <property type="term" value="F:NADP binding"/>
    <property type="evidence" value="ECO:0007669"/>
    <property type="project" value="InterPro"/>
</dbReference>
<keyword evidence="8 16" id="KW-0997">Cell inner membrane</keyword>
<comment type="catalytic activity">
    <reaction evidence="15 16">
        <text>NAD(+) + NADPH + H(+)(in) = NADH + NADP(+) + H(+)(out)</text>
        <dbReference type="Rhea" id="RHEA:47992"/>
        <dbReference type="ChEBI" id="CHEBI:15378"/>
        <dbReference type="ChEBI" id="CHEBI:57540"/>
        <dbReference type="ChEBI" id="CHEBI:57783"/>
        <dbReference type="ChEBI" id="CHEBI:57945"/>
        <dbReference type="ChEBI" id="CHEBI:58349"/>
        <dbReference type="EC" id="7.1.1.1"/>
    </reaction>
</comment>
<dbReference type="GO" id="GO:0008750">
    <property type="term" value="F:proton-translocating NAD(P)+ transhydrogenase activity"/>
    <property type="evidence" value="ECO:0007669"/>
    <property type="project" value="UniProtKB-EC"/>
</dbReference>
<evidence type="ECO:0000256" key="9">
    <source>
        <dbReference type="ARBA" id="ARBA00022692"/>
    </source>
</evidence>
<proteinExistence type="inferred from homology"/>
<evidence type="ECO:0000256" key="4">
    <source>
        <dbReference type="ARBA" id="ARBA00011870"/>
    </source>
</evidence>
<dbReference type="Pfam" id="PF02233">
    <property type="entry name" value="PNTB"/>
    <property type="match status" value="1"/>
</dbReference>
<dbReference type="OrthoDB" id="9763786at2"/>
<evidence type="ECO:0000313" key="20">
    <source>
        <dbReference type="Proteomes" id="UP000235005"/>
    </source>
</evidence>
<evidence type="ECO:0000256" key="6">
    <source>
        <dbReference type="ARBA" id="ARBA00014581"/>
    </source>
</evidence>
<evidence type="ECO:0000256" key="10">
    <source>
        <dbReference type="ARBA" id="ARBA00022857"/>
    </source>
</evidence>
<feature type="transmembrane region" description="Helical" evidence="17">
    <location>
        <begin position="86"/>
        <end position="106"/>
    </location>
</feature>
<evidence type="ECO:0000259" key="18">
    <source>
        <dbReference type="Pfam" id="PF02233"/>
    </source>
</evidence>
<comment type="function">
    <text evidence="1 16">The transhydrogenation between NADH and NADP is coupled to respiration and ATP hydrolysis and functions as a proton pump across the membrane.</text>
</comment>
<gene>
    <name evidence="19" type="ORF">C0039_08460</name>
</gene>
<dbReference type="FunFam" id="3.40.50.1220:FF:000002">
    <property type="entry name" value="NAD(P) transhydrogenase subunit beta"/>
    <property type="match status" value="1"/>
</dbReference>
<protein>
    <recommendedName>
        <fullName evidence="6 16">NAD(P) transhydrogenase subunit beta</fullName>
        <ecNumber evidence="5 16">7.1.1.1</ecNumber>
    </recommendedName>
    <alternativeName>
        <fullName evidence="16">Nicotinamide nucleotide transhydrogenase subunit beta</fullName>
    </alternativeName>
</protein>
<dbReference type="GO" id="GO:0005886">
    <property type="term" value="C:plasma membrane"/>
    <property type="evidence" value="ECO:0007669"/>
    <property type="project" value="UniProtKB-SubCell"/>
</dbReference>
<keyword evidence="13 16" id="KW-0520">NAD</keyword>
<comment type="caution">
    <text evidence="19">The sequence shown here is derived from an EMBL/GenBank/DDBJ whole genome shotgun (WGS) entry which is preliminary data.</text>
</comment>
<evidence type="ECO:0000256" key="11">
    <source>
        <dbReference type="ARBA" id="ARBA00022967"/>
    </source>
</evidence>
<dbReference type="InterPro" id="IPR012136">
    <property type="entry name" value="NADH_DH_b"/>
</dbReference>
<dbReference type="AlphaFoldDB" id="A0A2N5X3P7"/>
<evidence type="ECO:0000256" key="2">
    <source>
        <dbReference type="ARBA" id="ARBA00004429"/>
    </source>
</evidence>
<keyword evidence="7 16" id="KW-1003">Cell membrane</keyword>
<name>A0A2N5X3P7_9GAMM</name>
<feature type="transmembrane region" description="Helical" evidence="17">
    <location>
        <begin position="6"/>
        <end position="24"/>
    </location>
</feature>
<accession>A0A2N5X3P7</accession>
<comment type="subcellular location">
    <subcellularLocation>
        <location evidence="2">Cell inner membrane</location>
        <topology evidence="2">Multi-pass membrane protein</topology>
    </subcellularLocation>
</comment>
<evidence type="ECO:0000256" key="17">
    <source>
        <dbReference type="SAM" id="Phobius"/>
    </source>
</evidence>
<evidence type="ECO:0000256" key="12">
    <source>
        <dbReference type="ARBA" id="ARBA00022989"/>
    </source>
</evidence>
<evidence type="ECO:0000256" key="5">
    <source>
        <dbReference type="ARBA" id="ARBA00012943"/>
    </source>
</evidence>
<keyword evidence="12 17" id="KW-1133">Transmembrane helix</keyword>
<feature type="transmembrane region" description="Helical" evidence="17">
    <location>
        <begin position="178"/>
        <end position="198"/>
    </location>
</feature>
<evidence type="ECO:0000256" key="3">
    <source>
        <dbReference type="ARBA" id="ARBA00007919"/>
    </source>
</evidence>
<feature type="domain" description="NADP transhydrogenase beta-like" evidence="18">
    <location>
        <begin position="6"/>
        <end position="446"/>
    </location>
</feature>
<evidence type="ECO:0000256" key="8">
    <source>
        <dbReference type="ARBA" id="ARBA00022519"/>
    </source>
</evidence>
<evidence type="ECO:0000256" key="16">
    <source>
        <dbReference type="PIRNR" id="PIRNR000204"/>
    </source>
</evidence>
<dbReference type="RefSeq" id="WP_075999872.1">
    <property type="nucleotide sequence ID" value="NZ_PKUS01000008.1"/>
</dbReference>
<dbReference type="PIRSF" id="PIRSF000204">
    <property type="entry name" value="PNTB"/>
    <property type="match status" value="1"/>
</dbReference>
<evidence type="ECO:0000313" key="19">
    <source>
        <dbReference type="EMBL" id="PLW69090.1"/>
    </source>
</evidence>
<dbReference type="PANTHER" id="PTHR44758">
    <property type="entry name" value="NAD(P) TRANSHYDROGENASE SUBUNIT BETA"/>
    <property type="match status" value="1"/>
</dbReference>
<dbReference type="EMBL" id="PKUS01000008">
    <property type="protein sequence ID" value="PLW69090.1"/>
    <property type="molecule type" value="Genomic_DNA"/>
</dbReference>
<sequence>MDIVIQFAYVVSAALFILGLKQLGSPATARRGNMISSFGMLLAIVAALLDQGIVDYQWIVIGIIIGGGIGATVARMVEMTSMPEMVALFNGFGGMASLLVGMAAIAPDAATFTLITIVLSILIGGVTFTGSLVAYGKLSERISSAPVLFAKQQVVNGLIVAGIVVSGLLFATNPDTGFWLLLVVVLSLAFGVMVVIPIGGADMPVVISLLNSYSGLAACAAGFAVDNNILIVAGSLVGASGIILTQIMCKAMNRSLSNVLFSGFGSGVVETTEVEGEIKPISVEDAYYVLEAASSVAVVPGYGMAVAQAQHVVKELMELLEENGCEVNFGIHPVAGRMPGHMNVLLAEADVPYDQLLEMDDINPRMETVDVAIVIGANDVVNPAARENEGSPIYGMPVINVDQARTVFVLKRSMASGFAGIENPLFYKENTRMLFGDAKESIGGLIREFN</sequence>
<dbReference type="Gene3D" id="3.40.50.1220">
    <property type="entry name" value="TPP-binding domain"/>
    <property type="match status" value="1"/>
</dbReference>
<dbReference type="PANTHER" id="PTHR44758:SF1">
    <property type="entry name" value="NAD(P) TRANSHYDROGENASE SUBUNIT BETA"/>
    <property type="match status" value="1"/>
</dbReference>
<comment type="similarity">
    <text evidence="3 16">Belongs to the PNT beta subunit family.</text>
</comment>
<dbReference type="InterPro" id="IPR029035">
    <property type="entry name" value="DHS-like_NAD/FAD-binding_dom"/>
</dbReference>
<keyword evidence="9 17" id="KW-0812">Transmembrane</keyword>
<evidence type="ECO:0000256" key="1">
    <source>
        <dbReference type="ARBA" id="ARBA00003943"/>
    </source>
</evidence>
<evidence type="ECO:0000256" key="15">
    <source>
        <dbReference type="ARBA" id="ARBA00048202"/>
    </source>
</evidence>
<dbReference type="Proteomes" id="UP000235005">
    <property type="component" value="Unassembled WGS sequence"/>
</dbReference>
<keyword evidence="14 16" id="KW-0472">Membrane</keyword>
<keyword evidence="20" id="KW-1185">Reference proteome</keyword>